<gene>
    <name evidence="1" type="ORF">BT96DRAFT_1091206</name>
</gene>
<dbReference type="Proteomes" id="UP000799118">
    <property type="component" value="Unassembled WGS sequence"/>
</dbReference>
<organism evidence="1 2">
    <name type="scientific">Gymnopus androsaceus JB14</name>
    <dbReference type="NCBI Taxonomy" id="1447944"/>
    <lineage>
        <taxon>Eukaryota</taxon>
        <taxon>Fungi</taxon>
        <taxon>Dikarya</taxon>
        <taxon>Basidiomycota</taxon>
        <taxon>Agaricomycotina</taxon>
        <taxon>Agaricomycetes</taxon>
        <taxon>Agaricomycetidae</taxon>
        <taxon>Agaricales</taxon>
        <taxon>Marasmiineae</taxon>
        <taxon>Omphalotaceae</taxon>
        <taxon>Gymnopus</taxon>
    </lineage>
</organism>
<keyword evidence="2" id="KW-1185">Reference proteome</keyword>
<name>A0A6A4HVC3_9AGAR</name>
<proteinExistence type="predicted"/>
<sequence>TAVRRCCCSRRCDYSIHWSRAQHEYLFGLFLEGSEDNSTQLIGTPSTVTVQSAVVEPPVTAISYIAKMVFPTISMTAPLQIDMFLTYNDNVKIASYDAILHCIAKELNVTMMNITEIIQLKTATDVCAVSMQYCTGDNQQYKSHEACISFMTELPFGETWQGGMNTGWCWYIHRNMVKYCPEVHCPHIGPNGGEMCIAHTSRSSTPIRSTRPFLYTTLPTMLPT</sequence>
<dbReference type="EMBL" id="ML769442">
    <property type="protein sequence ID" value="KAE9401811.1"/>
    <property type="molecule type" value="Genomic_DNA"/>
</dbReference>
<evidence type="ECO:0000313" key="1">
    <source>
        <dbReference type="EMBL" id="KAE9401811.1"/>
    </source>
</evidence>
<evidence type="ECO:0000313" key="2">
    <source>
        <dbReference type="Proteomes" id="UP000799118"/>
    </source>
</evidence>
<protein>
    <submittedName>
        <fullName evidence="1">Uncharacterized protein</fullName>
    </submittedName>
</protein>
<dbReference type="AlphaFoldDB" id="A0A6A4HVC3"/>
<accession>A0A6A4HVC3</accession>
<reference evidence="1" key="1">
    <citation type="journal article" date="2019" name="Environ. Microbiol.">
        <title>Fungal ecological strategies reflected in gene transcription - a case study of two litter decomposers.</title>
        <authorList>
            <person name="Barbi F."/>
            <person name="Kohler A."/>
            <person name="Barry K."/>
            <person name="Baskaran P."/>
            <person name="Daum C."/>
            <person name="Fauchery L."/>
            <person name="Ihrmark K."/>
            <person name="Kuo A."/>
            <person name="LaButti K."/>
            <person name="Lipzen A."/>
            <person name="Morin E."/>
            <person name="Grigoriev I.V."/>
            <person name="Henrissat B."/>
            <person name="Lindahl B."/>
            <person name="Martin F."/>
        </authorList>
    </citation>
    <scope>NUCLEOTIDE SEQUENCE</scope>
    <source>
        <strain evidence="1">JB14</strain>
    </source>
</reference>
<dbReference type="OrthoDB" id="10010954at2759"/>
<feature type="non-terminal residue" evidence="1">
    <location>
        <position position="1"/>
    </location>
</feature>